<reference evidence="1 2" key="1">
    <citation type="submission" date="2023-11" db="EMBL/GenBank/DDBJ databases">
        <title>Halocaridina rubra genome assembly.</title>
        <authorList>
            <person name="Smith C."/>
        </authorList>
    </citation>
    <scope>NUCLEOTIDE SEQUENCE [LARGE SCALE GENOMIC DNA]</scope>
    <source>
        <strain evidence="1">EP-1</strain>
        <tissue evidence="1">Whole</tissue>
    </source>
</reference>
<comment type="caution">
    <text evidence="1">The sequence shown here is derived from an EMBL/GenBank/DDBJ whole genome shotgun (WGS) entry which is preliminary data.</text>
</comment>
<feature type="non-terminal residue" evidence="1">
    <location>
        <position position="1"/>
    </location>
</feature>
<feature type="non-terminal residue" evidence="1">
    <location>
        <position position="61"/>
    </location>
</feature>
<evidence type="ECO:0000313" key="2">
    <source>
        <dbReference type="Proteomes" id="UP001381693"/>
    </source>
</evidence>
<accession>A0AAN8X1L1</accession>
<keyword evidence="2" id="KW-1185">Reference proteome</keyword>
<proteinExistence type="predicted"/>
<dbReference type="Proteomes" id="UP001381693">
    <property type="component" value="Unassembled WGS sequence"/>
</dbReference>
<organism evidence="1 2">
    <name type="scientific">Halocaridina rubra</name>
    <name type="common">Hawaiian red shrimp</name>
    <dbReference type="NCBI Taxonomy" id="373956"/>
    <lineage>
        <taxon>Eukaryota</taxon>
        <taxon>Metazoa</taxon>
        <taxon>Ecdysozoa</taxon>
        <taxon>Arthropoda</taxon>
        <taxon>Crustacea</taxon>
        <taxon>Multicrustacea</taxon>
        <taxon>Malacostraca</taxon>
        <taxon>Eumalacostraca</taxon>
        <taxon>Eucarida</taxon>
        <taxon>Decapoda</taxon>
        <taxon>Pleocyemata</taxon>
        <taxon>Caridea</taxon>
        <taxon>Atyoidea</taxon>
        <taxon>Atyidae</taxon>
        <taxon>Halocaridina</taxon>
    </lineage>
</organism>
<sequence length="61" mass="6770">LETSIANVVVENMKQFDGLYIPPFLKKGTFVFFATDNTDIVEDTLNGKGTTHGMITAVYQK</sequence>
<name>A0AAN8X1L1_HALRR</name>
<dbReference type="EMBL" id="JAXCGZ010009739">
    <property type="protein sequence ID" value="KAK7076275.1"/>
    <property type="molecule type" value="Genomic_DNA"/>
</dbReference>
<evidence type="ECO:0000313" key="1">
    <source>
        <dbReference type="EMBL" id="KAK7076275.1"/>
    </source>
</evidence>
<dbReference type="AlphaFoldDB" id="A0AAN8X1L1"/>
<gene>
    <name evidence="1" type="ORF">SK128_021314</name>
</gene>
<protein>
    <submittedName>
        <fullName evidence="1">Uncharacterized protein</fullName>
    </submittedName>
</protein>